<evidence type="ECO:0000259" key="2">
    <source>
        <dbReference type="Pfam" id="PF13709"/>
    </source>
</evidence>
<dbReference type="AlphaFoldDB" id="A0A2W2AWK4"/>
<accession>A0A2W2AWK4</accession>
<keyword evidence="4" id="KW-1185">Reference proteome</keyword>
<comment type="caution">
    <text evidence="3">The sequence shown here is derived from an EMBL/GenBank/DDBJ whole genome shotgun (WGS) entry which is preliminary data.</text>
</comment>
<feature type="signal peptide" evidence="1">
    <location>
        <begin position="1"/>
        <end position="19"/>
    </location>
</feature>
<feature type="chain" id="PRO_5015913014" description="DUF4159 domain-containing protein" evidence="1">
    <location>
        <begin position="20"/>
        <end position="219"/>
    </location>
</feature>
<dbReference type="InterPro" id="IPR025297">
    <property type="entry name" value="DUF4159"/>
</dbReference>
<reference evidence="3 4" key="1">
    <citation type="submission" date="2018-06" db="EMBL/GenBank/DDBJ databases">
        <title>Mucibacter soli gen. nov., sp. nov., a new member of the family Chitinophagaceae producing mucin.</title>
        <authorList>
            <person name="Kim M.-K."/>
            <person name="Park S."/>
            <person name="Kim T.-S."/>
            <person name="Joung Y."/>
            <person name="Han J.-H."/>
            <person name="Kim S.B."/>
        </authorList>
    </citation>
    <scope>NUCLEOTIDE SEQUENCE [LARGE SCALE GENOMIC DNA]</scope>
    <source>
        <strain evidence="3 4">R1-15</strain>
    </source>
</reference>
<dbReference type="Gene3D" id="3.40.50.12140">
    <property type="entry name" value="Domain of unknown function DUF4159"/>
    <property type="match status" value="1"/>
</dbReference>
<feature type="domain" description="DUF4159" evidence="2">
    <location>
        <begin position="25"/>
        <end position="214"/>
    </location>
</feature>
<evidence type="ECO:0000313" key="4">
    <source>
        <dbReference type="Proteomes" id="UP000248745"/>
    </source>
</evidence>
<dbReference type="OrthoDB" id="9804083at2"/>
<evidence type="ECO:0000313" key="3">
    <source>
        <dbReference type="EMBL" id="PZF72354.1"/>
    </source>
</evidence>
<dbReference type="Proteomes" id="UP000248745">
    <property type="component" value="Unassembled WGS sequence"/>
</dbReference>
<dbReference type="RefSeq" id="WP_110999449.1">
    <property type="nucleotide sequence ID" value="NZ_QKTW01000018.1"/>
</dbReference>
<name>A0A2W2AWK4_9BACT</name>
<dbReference type="Pfam" id="PF13709">
    <property type="entry name" value="DUF4159"/>
    <property type="match status" value="1"/>
</dbReference>
<keyword evidence="1" id="KW-0732">Signal</keyword>
<protein>
    <recommendedName>
        <fullName evidence="2">DUF4159 domain-containing protein</fullName>
    </recommendedName>
</protein>
<organism evidence="3 4">
    <name type="scientific">Taibaiella soli</name>
    <dbReference type="NCBI Taxonomy" id="1649169"/>
    <lineage>
        <taxon>Bacteria</taxon>
        <taxon>Pseudomonadati</taxon>
        <taxon>Bacteroidota</taxon>
        <taxon>Chitinophagia</taxon>
        <taxon>Chitinophagales</taxon>
        <taxon>Chitinophagaceae</taxon>
        <taxon>Taibaiella</taxon>
    </lineage>
</organism>
<evidence type="ECO:0000256" key="1">
    <source>
        <dbReference type="SAM" id="SignalP"/>
    </source>
</evidence>
<dbReference type="EMBL" id="QKTW01000018">
    <property type="protein sequence ID" value="PZF72354.1"/>
    <property type="molecule type" value="Genomic_DNA"/>
</dbReference>
<sequence length="219" mass="25086">MKLFKLILFFCLLHIGAMAQPMKLGLLVYNGGGDWYANPTSLKNLAAFCNQQLHTNLQAQEGQVEVGSPDIFNYPFLHMTGHGRWDLSEAEAQNLRKYLEAGGFLHIDDNYGLDPYVRPALKKVFPELTLVELPFTHPIYHQKYNFPNGLPKIHEHDNKPPKGFGLIYKGRLVCFYTWECDLGDGWEDFDVHRDPPEKHLAALQMGANIIQYVFSNSYQ</sequence>
<gene>
    <name evidence="3" type="ORF">DN068_13450</name>
</gene>
<proteinExistence type="predicted"/>